<reference evidence="1" key="1">
    <citation type="submission" date="2020-08" db="EMBL/GenBank/DDBJ databases">
        <title>Multicomponent nature underlies the extraordinary mechanical properties of spider dragline silk.</title>
        <authorList>
            <person name="Kono N."/>
            <person name="Nakamura H."/>
            <person name="Mori M."/>
            <person name="Yoshida Y."/>
            <person name="Ohtoshi R."/>
            <person name="Malay A.D."/>
            <person name="Moran D.A.P."/>
            <person name="Tomita M."/>
            <person name="Numata K."/>
            <person name="Arakawa K."/>
        </authorList>
    </citation>
    <scope>NUCLEOTIDE SEQUENCE</scope>
</reference>
<comment type="caution">
    <text evidence="1">The sequence shown here is derived from an EMBL/GenBank/DDBJ whole genome shotgun (WGS) entry which is preliminary data.</text>
</comment>
<dbReference type="AlphaFoldDB" id="A0A8X6PW47"/>
<organism evidence="1 2">
    <name type="scientific">Nephila pilipes</name>
    <name type="common">Giant wood spider</name>
    <name type="synonym">Nephila maculata</name>
    <dbReference type="NCBI Taxonomy" id="299642"/>
    <lineage>
        <taxon>Eukaryota</taxon>
        <taxon>Metazoa</taxon>
        <taxon>Ecdysozoa</taxon>
        <taxon>Arthropoda</taxon>
        <taxon>Chelicerata</taxon>
        <taxon>Arachnida</taxon>
        <taxon>Araneae</taxon>
        <taxon>Araneomorphae</taxon>
        <taxon>Entelegynae</taxon>
        <taxon>Araneoidea</taxon>
        <taxon>Nephilidae</taxon>
        <taxon>Nephila</taxon>
    </lineage>
</organism>
<name>A0A8X6PW47_NEPPI</name>
<protein>
    <submittedName>
        <fullName evidence="1">Uncharacterized protein</fullName>
    </submittedName>
</protein>
<dbReference type="EMBL" id="BMAW01023693">
    <property type="protein sequence ID" value="GFT84129.1"/>
    <property type="molecule type" value="Genomic_DNA"/>
</dbReference>
<dbReference type="Proteomes" id="UP000887013">
    <property type="component" value="Unassembled WGS sequence"/>
</dbReference>
<keyword evidence="2" id="KW-1185">Reference proteome</keyword>
<accession>A0A8X6PW47</accession>
<sequence length="84" mass="9345">MTDLVFVLRCVKVRPGHLAVGGGRRGSNHVKCGRPNYLLSEEEPLDISYFSSAPLRTPLPASSAPADRKKICFHWQSARETFFA</sequence>
<gene>
    <name evidence="1" type="ORF">NPIL_548051</name>
</gene>
<proteinExistence type="predicted"/>
<evidence type="ECO:0000313" key="1">
    <source>
        <dbReference type="EMBL" id="GFT84129.1"/>
    </source>
</evidence>
<dbReference type="OrthoDB" id="10597435at2759"/>
<evidence type="ECO:0000313" key="2">
    <source>
        <dbReference type="Proteomes" id="UP000887013"/>
    </source>
</evidence>